<evidence type="ECO:0000256" key="5">
    <source>
        <dbReference type="SAM" id="Phobius"/>
    </source>
</evidence>
<evidence type="ECO:0000313" key="8">
    <source>
        <dbReference type="Proteomes" id="UP000830055"/>
    </source>
</evidence>
<keyword evidence="3 5" id="KW-1133">Transmembrane helix</keyword>
<feature type="transmembrane region" description="Helical" evidence="5">
    <location>
        <begin position="64"/>
        <end position="85"/>
    </location>
</feature>
<dbReference type="RefSeq" id="WP_284151776.1">
    <property type="nucleotide sequence ID" value="NZ_AP025516.1"/>
</dbReference>
<dbReference type="EMBL" id="AP025516">
    <property type="protein sequence ID" value="BDD88408.1"/>
    <property type="molecule type" value="Genomic_DNA"/>
</dbReference>
<keyword evidence="4 5" id="KW-0472">Membrane</keyword>
<feature type="transmembrane region" description="Helical" evidence="5">
    <location>
        <begin position="31"/>
        <end position="52"/>
    </location>
</feature>
<evidence type="ECO:0000256" key="3">
    <source>
        <dbReference type="ARBA" id="ARBA00022989"/>
    </source>
</evidence>
<protein>
    <recommendedName>
        <fullName evidence="6">GtrA/DPMS transmembrane domain-containing protein</fullName>
    </recommendedName>
</protein>
<feature type="domain" description="GtrA/DPMS transmembrane" evidence="6">
    <location>
        <begin position="5"/>
        <end position="116"/>
    </location>
</feature>
<keyword evidence="2 5" id="KW-0812">Transmembrane</keyword>
<dbReference type="InterPro" id="IPR007267">
    <property type="entry name" value="GtrA_DPMS_TM"/>
</dbReference>
<evidence type="ECO:0000259" key="6">
    <source>
        <dbReference type="Pfam" id="PF04138"/>
    </source>
</evidence>
<evidence type="ECO:0000256" key="1">
    <source>
        <dbReference type="ARBA" id="ARBA00004141"/>
    </source>
</evidence>
<feature type="transmembrane region" description="Helical" evidence="5">
    <location>
        <begin position="91"/>
        <end position="112"/>
    </location>
</feature>
<organism evidence="7 8">
    <name type="scientific">Desulfofustis limnaeus</name>
    <dbReference type="NCBI Taxonomy" id="2740163"/>
    <lineage>
        <taxon>Bacteria</taxon>
        <taxon>Pseudomonadati</taxon>
        <taxon>Thermodesulfobacteriota</taxon>
        <taxon>Desulfobulbia</taxon>
        <taxon>Desulfobulbales</taxon>
        <taxon>Desulfocapsaceae</taxon>
        <taxon>Desulfofustis</taxon>
    </lineage>
</organism>
<accession>A0ABM7WBV4</accession>
<feature type="transmembrane region" description="Helical" evidence="5">
    <location>
        <begin position="7"/>
        <end position="25"/>
    </location>
</feature>
<dbReference type="Proteomes" id="UP000830055">
    <property type="component" value="Chromosome"/>
</dbReference>
<sequence>MKIVKFFGSSVVATTTDFLLYLALINTLTPAVSHAISAGTGLIINFILQYRYVFTPTNTLRKAILLTLCFSAGGVLLGTVIIYLLTGHTPLAQFPVAAKVITVAVIFFYNFFTRKVAFGDIESRHRRQERPW</sequence>
<evidence type="ECO:0000256" key="2">
    <source>
        <dbReference type="ARBA" id="ARBA00022692"/>
    </source>
</evidence>
<name>A0ABM7WBV4_9BACT</name>
<evidence type="ECO:0000256" key="4">
    <source>
        <dbReference type="ARBA" id="ARBA00023136"/>
    </source>
</evidence>
<dbReference type="Pfam" id="PF04138">
    <property type="entry name" value="GtrA_DPMS_TM"/>
    <property type="match status" value="1"/>
</dbReference>
<evidence type="ECO:0000313" key="7">
    <source>
        <dbReference type="EMBL" id="BDD88408.1"/>
    </source>
</evidence>
<keyword evidence="8" id="KW-1185">Reference proteome</keyword>
<reference evidence="7 8" key="1">
    <citation type="submission" date="2022-01" db="EMBL/GenBank/DDBJ databases">
        <title>Desulfofustis limnae sp. nov., a novel mesophilic sulfate-reducing bacterium isolated from marsh soil.</title>
        <authorList>
            <person name="Watanabe M."/>
            <person name="Takahashi A."/>
            <person name="Kojima H."/>
            <person name="Fukui M."/>
        </authorList>
    </citation>
    <scope>NUCLEOTIDE SEQUENCE [LARGE SCALE GENOMIC DNA]</scope>
    <source>
        <strain evidence="7 8">PPLL</strain>
    </source>
</reference>
<gene>
    <name evidence="7" type="ORF">DPPLL_27730</name>
</gene>
<comment type="subcellular location">
    <subcellularLocation>
        <location evidence="1">Membrane</location>
        <topology evidence="1">Multi-pass membrane protein</topology>
    </subcellularLocation>
</comment>
<proteinExistence type="predicted"/>